<evidence type="ECO:0000313" key="2">
    <source>
        <dbReference type="Proteomes" id="UP000246352"/>
    </source>
</evidence>
<protein>
    <submittedName>
        <fullName evidence="1">Uncharacterized protein DUF2867</fullName>
    </submittedName>
</protein>
<dbReference type="EMBL" id="QGTR01000005">
    <property type="protein sequence ID" value="PWV98333.1"/>
    <property type="molecule type" value="Genomic_DNA"/>
</dbReference>
<dbReference type="InterPro" id="IPR021295">
    <property type="entry name" value="DUF2867"/>
</dbReference>
<dbReference type="AlphaFoldDB" id="A0A317PJB2"/>
<dbReference type="Proteomes" id="UP000246352">
    <property type="component" value="Unassembled WGS sequence"/>
</dbReference>
<accession>A0A317PJB2</accession>
<comment type="caution">
    <text evidence="1">The sequence shown here is derived from an EMBL/GenBank/DDBJ whole genome shotgun (WGS) entry which is preliminary data.</text>
</comment>
<sequence length="150" mass="16467">MRFDLPHPALPDADWADCFEITVPRAITAGDAARRAFSRMPAWAGALMAVRDALMRPFGLKGADEATRHSGKTVGFFPVLEESESELVAGFDDRHLDFRLFVHAVPVGAAGTRVRVATLVRRNNRLGRIYLAVISPFHKLIVAAVTSRIS</sequence>
<organism evidence="1 2">
    <name type="scientific">Hoeflea marina</name>
    <dbReference type="NCBI Taxonomy" id="274592"/>
    <lineage>
        <taxon>Bacteria</taxon>
        <taxon>Pseudomonadati</taxon>
        <taxon>Pseudomonadota</taxon>
        <taxon>Alphaproteobacteria</taxon>
        <taxon>Hyphomicrobiales</taxon>
        <taxon>Rhizobiaceae</taxon>
        <taxon>Hoeflea</taxon>
    </lineage>
</organism>
<name>A0A317PJB2_9HYPH</name>
<dbReference type="Pfam" id="PF11066">
    <property type="entry name" value="DUF2867"/>
    <property type="match status" value="1"/>
</dbReference>
<gene>
    <name evidence="1" type="ORF">DFR52_105316</name>
</gene>
<proteinExistence type="predicted"/>
<evidence type="ECO:0000313" key="1">
    <source>
        <dbReference type="EMBL" id="PWV98333.1"/>
    </source>
</evidence>
<reference evidence="1 2" key="1">
    <citation type="submission" date="2018-05" db="EMBL/GenBank/DDBJ databases">
        <title>Genomic Encyclopedia of Type Strains, Phase IV (KMG-IV): sequencing the most valuable type-strain genomes for metagenomic binning, comparative biology and taxonomic classification.</title>
        <authorList>
            <person name="Goeker M."/>
        </authorList>
    </citation>
    <scope>NUCLEOTIDE SEQUENCE [LARGE SCALE GENOMIC DNA]</scope>
    <source>
        <strain evidence="1 2">DSM 16791</strain>
    </source>
</reference>
<keyword evidence="2" id="KW-1185">Reference proteome</keyword>